<organism evidence="5 6">
    <name type="scientific">Thiocapsa imhoffii</name>
    <dbReference type="NCBI Taxonomy" id="382777"/>
    <lineage>
        <taxon>Bacteria</taxon>
        <taxon>Pseudomonadati</taxon>
        <taxon>Pseudomonadota</taxon>
        <taxon>Gammaproteobacteria</taxon>
        <taxon>Chromatiales</taxon>
        <taxon>Chromatiaceae</taxon>
        <taxon>Thiocapsa</taxon>
    </lineage>
</organism>
<keyword evidence="3" id="KW-0175">Coiled coil</keyword>
<accession>A0A9X0WFC3</accession>
<feature type="coiled-coil region" evidence="3">
    <location>
        <begin position="120"/>
        <end position="151"/>
    </location>
</feature>
<dbReference type="Pfam" id="PF07228">
    <property type="entry name" value="SpoIIE"/>
    <property type="match status" value="1"/>
</dbReference>
<gene>
    <name evidence="5" type="ORF">CKO25_03120</name>
</gene>
<comment type="caution">
    <text evidence="5">The sequence shown here is derived from an EMBL/GenBank/DDBJ whole genome shotgun (WGS) entry which is preliminary data.</text>
</comment>
<dbReference type="GO" id="GO:0016791">
    <property type="term" value="F:phosphatase activity"/>
    <property type="evidence" value="ECO:0007669"/>
    <property type="project" value="TreeGrafter"/>
</dbReference>
<dbReference type="CDD" id="cd17574">
    <property type="entry name" value="REC_OmpR"/>
    <property type="match status" value="1"/>
</dbReference>
<evidence type="ECO:0000256" key="2">
    <source>
        <dbReference type="PROSITE-ProRule" id="PRU00169"/>
    </source>
</evidence>
<dbReference type="Gene3D" id="3.40.50.2300">
    <property type="match status" value="1"/>
</dbReference>
<dbReference type="GO" id="GO:0000160">
    <property type="term" value="P:phosphorelay signal transduction system"/>
    <property type="evidence" value="ECO:0007669"/>
    <property type="project" value="InterPro"/>
</dbReference>
<dbReference type="Pfam" id="PF00072">
    <property type="entry name" value="Response_reg"/>
    <property type="match status" value="1"/>
</dbReference>
<reference evidence="5 6" key="1">
    <citation type="journal article" date="2020" name="Microorganisms">
        <title>Osmotic Adaptation and Compatible Solute Biosynthesis of Phototrophic Bacteria as Revealed from Genome Analyses.</title>
        <authorList>
            <person name="Imhoff J.F."/>
            <person name="Rahn T."/>
            <person name="Kunzel S."/>
            <person name="Keller A."/>
            <person name="Neulinger S.C."/>
        </authorList>
    </citation>
    <scope>NUCLEOTIDE SEQUENCE [LARGE SCALE GENOMIC DNA]</scope>
    <source>
        <strain evidence="5 6">DSM 21303</strain>
    </source>
</reference>
<dbReference type="PROSITE" id="PS50110">
    <property type="entry name" value="RESPONSE_REGULATORY"/>
    <property type="match status" value="1"/>
</dbReference>
<dbReference type="InterPro" id="IPR052016">
    <property type="entry name" value="Bact_Sigma-Reg"/>
</dbReference>
<feature type="modified residue" description="4-aspartylphosphate" evidence="2">
    <location>
        <position position="51"/>
    </location>
</feature>
<dbReference type="InterPro" id="IPR011006">
    <property type="entry name" value="CheY-like_superfamily"/>
</dbReference>
<evidence type="ECO:0000256" key="3">
    <source>
        <dbReference type="SAM" id="Coils"/>
    </source>
</evidence>
<dbReference type="Proteomes" id="UP001138802">
    <property type="component" value="Unassembled WGS sequence"/>
</dbReference>
<dbReference type="InterPro" id="IPR001789">
    <property type="entry name" value="Sig_transdc_resp-reg_receiver"/>
</dbReference>
<dbReference type="AlphaFoldDB" id="A0A9X0WFC3"/>
<dbReference type="EMBL" id="NRSD01000002">
    <property type="protein sequence ID" value="MBK1643666.1"/>
    <property type="molecule type" value="Genomic_DNA"/>
</dbReference>
<proteinExistence type="predicted"/>
<keyword evidence="2" id="KW-0597">Phosphoprotein</keyword>
<keyword evidence="1" id="KW-0378">Hydrolase</keyword>
<name>A0A9X0WFC3_9GAMM</name>
<keyword evidence="6" id="KW-1185">Reference proteome</keyword>
<evidence type="ECO:0000259" key="4">
    <source>
        <dbReference type="PROSITE" id="PS50110"/>
    </source>
</evidence>
<dbReference type="SUPFAM" id="SSF52172">
    <property type="entry name" value="CheY-like"/>
    <property type="match status" value="1"/>
</dbReference>
<dbReference type="PANTHER" id="PTHR43156">
    <property type="entry name" value="STAGE II SPORULATION PROTEIN E-RELATED"/>
    <property type="match status" value="1"/>
</dbReference>
<dbReference type="PANTHER" id="PTHR43156:SF2">
    <property type="entry name" value="STAGE II SPORULATION PROTEIN E"/>
    <property type="match status" value="1"/>
</dbReference>
<dbReference type="InterPro" id="IPR036457">
    <property type="entry name" value="PPM-type-like_dom_sf"/>
</dbReference>
<protein>
    <recommendedName>
        <fullName evidence="4">Response regulatory domain-containing protein</fullName>
    </recommendedName>
</protein>
<dbReference type="Gene3D" id="3.60.40.10">
    <property type="entry name" value="PPM-type phosphatase domain"/>
    <property type="match status" value="1"/>
</dbReference>
<dbReference type="SUPFAM" id="SSF81606">
    <property type="entry name" value="PP2C-like"/>
    <property type="match status" value="1"/>
</dbReference>
<evidence type="ECO:0000256" key="1">
    <source>
        <dbReference type="ARBA" id="ARBA00022801"/>
    </source>
</evidence>
<dbReference type="SMART" id="SM00448">
    <property type="entry name" value="REC"/>
    <property type="match status" value="1"/>
</dbReference>
<evidence type="ECO:0000313" key="6">
    <source>
        <dbReference type="Proteomes" id="UP001138802"/>
    </source>
</evidence>
<sequence>MRILIVDDALDAREIVARLLKRWGHDVVTACNGLEALEILQREPIRLIISDWMMPELDGLELCRQVRATQWTHYVYFILLTARDDKDDLIEGMTAGADDFLTKSFNFEELRVRLRAAERVLNLESQLAERNRKLNEINQELQVALDRIQLDLRAAASLQASLLPKNPNLSPRLVLDWLFLPAAVVGGDIFSVFPLTDDSLGFYHLDVAGHGVPAAMLSVTLNQTIKSALAEGRLTVATGPTVRPKPPDETVALLNQRFQSNDSVPYFTMVFGYFEISTGRGQLCQAGHPHPVLVRHGGRVERVGHAGFAVGMFEDATFDSVDFELAPGDRLFIYSDGITDCRNPQGEGFEAQRFESLLAACHELSLPTLTHHLDASLARWRGVGEIEDDISLLALERR</sequence>
<evidence type="ECO:0000313" key="5">
    <source>
        <dbReference type="EMBL" id="MBK1643666.1"/>
    </source>
</evidence>
<dbReference type="SMART" id="SM00331">
    <property type="entry name" value="PP2C_SIG"/>
    <property type="match status" value="1"/>
</dbReference>
<dbReference type="InterPro" id="IPR001932">
    <property type="entry name" value="PPM-type_phosphatase-like_dom"/>
</dbReference>
<feature type="domain" description="Response regulatory" evidence="4">
    <location>
        <begin position="2"/>
        <end position="118"/>
    </location>
</feature>
<dbReference type="RefSeq" id="WP_200386473.1">
    <property type="nucleotide sequence ID" value="NZ_NRSD01000002.1"/>
</dbReference>